<dbReference type="Proteomes" id="UP000182958">
    <property type="component" value="Unassembled WGS sequence"/>
</dbReference>
<reference evidence="2" key="1">
    <citation type="submission" date="2016-11" db="EMBL/GenBank/DDBJ databases">
        <authorList>
            <person name="Varghese N."/>
            <person name="Submissions S."/>
        </authorList>
    </citation>
    <scope>NUCLEOTIDE SEQUENCE [LARGE SCALE GENOMIC DNA]</scope>
    <source>
        <strain evidence="2">C3</strain>
    </source>
</reference>
<dbReference type="AlphaFoldDB" id="A0A1K1NJS1"/>
<dbReference type="RefSeq" id="WP_072306044.1">
    <property type="nucleotide sequence ID" value="NZ_FPJA01000006.1"/>
</dbReference>
<gene>
    <name evidence="1" type="ORF">SAMN02910323_1373</name>
</gene>
<accession>A0A1K1NJS1</accession>
<dbReference type="Gene3D" id="3.40.50.10610">
    <property type="entry name" value="ABC-type transport auxiliary lipoprotein component"/>
    <property type="match status" value="1"/>
</dbReference>
<dbReference type="EMBL" id="FPJA01000006">
    <property type="protein sequence ID" value="SFW34670.1"/>
    <property type="molecule type" value="Genomic_DNA"/>
</dbReference>
<keyword evidence="2" id="KW-1185">Reference proteome</keyword>
<proteinExistence type="predicted"/>
<protein>
    <submittedName>
        <fullName evidence="1">Putative lipoprotein</fullName>
    </submittedName>
</protein>
<evidence type="ECO:0000313" key="1">
    <source>
        <dbReference type="EMBL" id="SFW34670.1"/>
    </source>
</evidence>
<sequence length="271" mass="30570">MFCSGHLCLRGGQILSSSFVYSFGSTVEAASKPTIGVTPRELKKDRQYESSDLYARAHHLIYGKKGPLGPDGRVRVAVVITGSESLVVENRVKNQIYGQLREKFPRESFAVMKGTDVNTYLLQKSEEEIYDMQKGRATKSDDGKVNVAQVTNDVDGMPVGVRPRGLADMRLEEYVQAGKQFDYDYVFVMTLSLGELRMYNHNFIIFSTHSSKQNVWVRARLVDVKSGKYLYRNDVVATGTAHNNMLNGRLYERSVKNAVQEIMDDIMVNDD</sequence>
<name>A0A1K1NJS1_SELRU</name>
<evidence type="ECO:0000313" key="2">
    <source>
        <dbReference type="Proteomes" id="UP000182958"/>
    </source>
</evidence>
<organism evidence="1 2">
    <name type="scientific">Selenomonas ruminantium</name>
    <dbReference type="NCBI Taxonomy" id="971"/>
    <lineage>
        <taxon>Bacteria</taxon>
        <taxon>Bacillati</taxon>
        <taxon>Bacillota</taxon>
        <taxon>Negativicutes</taxon>
        <taxon>Selenomonadales</taxon>
        <taxon>Selenomonadaceae</taxon>
        <taxon>Selenomonas</taxon>
    </lineage>
</organism>
<keyword evidence="1" id="KW-0449">Lipoprotein</keyword>